<name>A0A2P2NAF5_RHIMU</name>
<reference evidence="1" key="1">
    <citation type="submission" date="2018-02" db="EMBL/GenBank/DDBJ databases">
        <title>Rhizophora mucronata_Transcriptome.</title>
        <authorList>
            <person name="Meera S.P."/>
            <person name="Sreeshan A."/>
            <person name="Augustine A."/>
        </authorList>
    </citation>
    <scope>NUCLEOTIDE SEQUENCE</scope>
    <source>
        <tissue evidence="1">Leaf</tissue>
    </source>
</reference>
<dbReference type="EMBL" id="GGEC01058980">
    <property type="protein sequence ID" value="MBX39464.1"/>
    <property type="molecule type" value="Transcribed_RNA"/>
</dbReference>
<protein>
    <submittedName>
        <fullName evidence="1">Uncharacterized protein</fullName>
    </submittedName>
</protein>
<dbReference type="AlphaFoldDB" id="A0A2P2NAF5"/>
<proteinExistence type="predicted"/>
<accession>A0A2P2NAF5</accession>
<sequence>MYGNSISCIRVHTISTGLGGKIICRLSLPMMGFLQS</sequence>
<evidence type="ECO:0000313" key="1">
    <source>
        <dbReference type="EMBL" id="MBX39464.1"/>
    </source>
</evidence>
<organism evidence="1">
    <name type="scientific">Rhizophora mucronata</name>
    <name type="common">Asiatic mangrove</name>
    <dbReference type="NCBI Taxonomy" id="61149"/>
    <lineage>
        <taxon>Eukaryota</taxon>
        <taxon>Viridiplantae</taxon>
        <taxon>Streptophyta</taxon>
        <taxon>Embryophyta</taxon>
        <taxon>Tracheophyta</taxon>
        <taxon>Spermatophyta</taxon>
        <taxon>Magnoliopsida</taxon>
        <taxon>eudicotyledons</taxon>
        <taxon>Gunneridae</taxon>
        <taxon>Pentapetalae</taxon>
        <taxon>rosids</taxon>
        <taxon>fabids</taxon>
        <taxon>Malpighiales</taxon>
        <taxon>Rhizophoraceae</taxon>
        <taxon>Rhizophora</taxon>
    </lineage>
</organism>